<dbReference type="Gene3D" id="3.40.710.10">
    <property type="entry name" value="DD-peptidase/beta-lactamase superfamily"/>
    <property type="match status" value="1"/>
</dbReference>
<sequence>MKKIWLNEKFSALAAIGLGLTSAACGGGGGGGSDGSNTSLALNPAFTTGTFTDAPVDGLIYKTYTVNSQGTYIETNASTTKKTSNGGQFQYNAASDTRIRFFVDNLSLGESAIGTQITPLDLAADSTTALANVQDPDSTDRVIKILRLLQTLDSDKDPSNGITLTAGALTNIGSIDTLNVDTALTTPVSVANATKHFMTELKKLDASGKPIRQTQFTRLAQRLNLTVDGKTGTQMWSDLWPQSRINALDAAIKAKLKTMTESSDGSTHGTLPGVVIKVTLPNDTTQTGTVYASGYADMGASTSSISTNDTKMTDTHHFRLGSITKTLTGLTVMDLVAEYGYNTATKNITTATLGDLLGALTVDTTAKTLGAYNAATFKAAVDPNNKLSDAKLALFKEITVYQLLTHLSGLKQTSSQQMEDKLGYYDYNNVWALQGYLDSELTTKGTPFTAQDLINISYDLGVEEPGKGWHYSNANYVLLGMVIEKLSPAGTKWQDAVKAKFGPAGTTQALANLDNFDGTTIPPNLPGGNTVGATGYIDWYSNFAGACKTVDAKCAQNTRYPVKIHPSFYGAAGGMTGTVHDLFTWAKYLGSKYEDPTHPIGMVTQTYFKVIPNVLQMGPAVFKNLDRKLVGHPGQVQGYDCYVGYRYNVKEPIAACANTTINDGGKIQALLLNSVMDMIDGKTAL</sequence>
<dbReference type="SUPFAM" id="SSF56601">
    <property type="entry name" value="beta-lactamase/transpeptidase-like"/>
    <property type="match status" value="1"/>
</dbReference>
<comment type="caution">
    <text evidence="2">The sequence shown here is derived from an EMBL/GenBank/DDBJ whole genome shotgun (WGS) entry which is preliminary data.</text>
</comment>
<evidence type="ECO:0000313" key="3">
    <source>
        <dbReference type="Proteomes" id="UP001628193"/>
    </source>
</evidence>
<dbReference type="PANTHER" id="PTHR46825:SF7">
    <property type="entry name" value="D-ALANYL-D-ALANINE CARBOXYPEPTIDASE"/>
    <property type="match status" value="1"/>
</dbReference>
<dbReference type="Proteomes" id="UP001628193">
    <property type="component" value="Unassembled WGS sequence"/>
</dbReference>
<dbReference type="Pfam" id="PF00144">
    <property type="entry name" value="Beta-lactamase"/>
    <property type="match status" value="1"/>
</dbReference>
<name>A0ABQ0C6W5_9PROT</name>
<proteinExistence type="predicted"/>
<dbReference type="InterPro" id="IPR012338">
    <property type="entry name" value="Beta-lactam/transpept-like"/>
</dbReference>
<dbReference type="InterPro" id="IPR050491">
    <property type="entry name" value="AmpC-like"/>
</dbReference>
<reference evidence="2 3" key="1">
    <citation type="submission" date="2024-09" db="EMBL/GenBank/DDBJ databases">
        <title>Draft genome sequence of Candidatus Magnetaquicoccaceae bacterium FCR-1.</title>
        <authorList>
            <person name="Shimoshige H."/>
            <person name="Shimamura S."/>
            <person name="Taoka A."/>
            <person name="Kobayashi H."/>
            <person name="Maekawa T."/>
        </authorList>
    </citation>
    <scope>NUCLEOTIDE SEQUENCE [LARGE SCALE GENOMIC DNA]</scope>
    <source>
        <strain evidence="2 3">FCR-1</strain>
    </source>
</reference>
<dbReference type="PANTHER" id="PTHR46825">
    <property type="entry name" value="D-ALANYL-D-ALANINE-CARBOXYPEPTIDASE/ENDOPEPTIDASE AMPH"/>
    <property type="match status" value="1"/>
</dbReference>
<accession>A0ABQ0C6W5</accession>
<dbReference type="InterPro" id="IPR001466">
    <property type="entry name" value="Beta-lactam-related"/>
</dbReference>
<dbReference type="EMBL" id="BAAFGK010000002">
    <property type="protein sequence ID" value="GAB0056465.1"/>
    <property type="molecule type" value="Genomic_DNA"/>
</dbReference>
<dbReference type="RefSeq" id="WP_420904173.1">
    <property type="nucleotide sequence ID" value="NZ_BAAFGK010000002.1"/>
</dbReference>
<keyword evidence="3" id="KW-1185">Reference proteome</keyword>
<organism evidence="2 3">
    <name type="scientific">Candidatus Magnetaquiglobus chichijimensis</name>
    <dbReference type="NCBI Taxonomy" id="3141448"/>
    <lineage>
        <taxon>Bacteria</taxon>
        <taxon>Pseudomonadati</taxon>
        <taxon>Pseudomonadota</taxon>
        <taxon>Magnetococcia</taxon>
        <taxon>Magnetococcales</taxon>
        <taxon>Candidatus Magnetaquicoccaceae</taxon>
        <taxon>Candidatus Magnetaquiglobus</taxon>
    </lineage>
</organism>
<feature type="domain" description="Beta-lactamase-related" evidence="1">
    <location>
        <begin position="268"/>
        <end position="654"/>
    </location>
</feature>
<dbReference type="PROSITE" id="PS51257">
    <property type="entry name" value="PROKAR_LIPOPROTEIN"/>
    <property type="match status" value="1"/>
</dbReference>
<protein>
    <recommendedName>
        <fullName evidence="1">Beta-lactamase-related domain-containing protein</fullName>
    </recommendedName>
</protein>
<evidence type="ECO:0000313" key="2">
    <source>
        <dbReference type="EMBL" id="GAB0056465.1"/>
    </source>
</evidence>
<gene>
    <name evidence="2" type="ORF">SIID45300_00773</name>
</gene>
<evidence type="ECO:0000259" key="1">
    <source>
        <dbReference type="Pfam" id="PF00144"/>
    </source>
</evidence>